<organism evidence="2 3">
    <name type="scientific">Salarchaeum japonicum</name>
    <dbReference type="NCBI Taxonomy" id="555573"/>
    <lineage>
        <taxon>Archaea</taxon>
        <taxon>Methanobacteriati</taxon>
        <taxon>Methanobacteriota</taxon>
        <taxon>Stenosarchaea group</taxon>
        <taxon>Halobacteria</taxon>
        <taxon>Halobacteriales</taxon>
        <taxon>Halobacteriaceae</taxon>
    </lineage>
</organism>
<dbReference type="Proteomes" id="UP001500194">
    <property type="component" value="Unassembled WGS sequence"/>
</dbReference>
<feature type="transmembrane region" description="Helical" evidence="1">
    <location>
        <begin position="85"/>
        <end position="103"/>
    </location>
</feature>
<evidence type="ECO:0000313" key="2">
    <source>
        <dbReference type="EMBL" id="GAA0655306.1"/>
    </source>
</evidence>
<feature type="transmembrane region" description="Helical" evidence="1">
    <location>
        <begin position="52"/>
        <end position="73"/>
    </location>
</feature>
<keyword evidence="1" id="KW-1133">Transmembrane helix</keyword>
<comment type="caution">
    <text evidence="2">The sequence shown here is derived from an EMBL/GenBank/DDBJ whole genome shotgun (WGS) entry which is preliminary data.</text>
</comment>
<protein>
    <submittedName>
        <fullName evidence="2">Uncharacterized protein</fullName>
    </submittedName>
</protein>
<dbReference type="GeneID" id="68573437"/>
<keyword evidence="3" id="KW-1185">Reference proteome</keyword>
<gene>
    <name evidence="2" type="ORF">GCM10009019_18820</name>
</gene>
<dbReference type="AlphaFoldDB" id="A0AAV3T366"/>
<evidence type="ECO:0000256" key="1">
    <source>
        <dbReference type="SAM" id="Phobius"/>
    </source>
</evidence>
<name>A0AAV3T366_9EURY</name>
<dbReference type="EMBL" id="BAAADU010000002">
    <property type="protein sequence ID" value="GAA0655306.1"/>
    <property type="molecule type" value="Genomic_DNA"/>
</dbReference>
<keyword evidence="1" id="KW-0812">Transmembrane</keyword>
<keyword evidence="1" id="KW-0472">Membrane</keyword>
<feature type="transmembrane region" description="Helical" evidence="1">
    <location>
        <begin position="13"/>
        <end position="40"/>
    </location>
</feature>
<evidence type="ECO:0000313" key="3">
    <source>
        <dbReference type="Proteomes" id="UP001500194"/>
    </source>
</evidence>
<accession>A0AAV3T366</accession>
<dbReference type="RefSeq" id="WP_227260214.1">
    <property type="nucleotide sequence ID" value="NZ_BAAADU010000002.1"/>
</dbReference>
<sequence>MNTAWRANPRANVAWFVAGAVVAVVLGHLSWVGFLAGGAIAGFGQRSPARGAFAGFLVGLFSLGVFLGLLAGYGSLGVALDTGQVLYVALAVPLLYSTLGGLVRGVR</sequence>
<reference evidence="2 3" key="1">
    <citation type="journal article" date="2019" name="Int. J. Syst. Evol. Microbiol.">
        <title>The Global Catalogue of Microorganisms (GCM) 10K type strain sequencing project: providing services to taxonomists for standard genome sequencing and annotation.</title>
        <authorList>
            <consortium name="The Broad Institute Genomics Platform"/>
            <consortium name="The Broad Institute Genome Sequencing Center for Infectious Disease"/>
            <person name="Wu L."/>
            <person name="Ma J."/>
        </authorList>
    </citation>
    <scope>NUCLEOTIDE SEQUENCE [LARGE SCALE GENOMIC DNA]</scope>
    <source>
        <strain evidence="2 3">JCM 16327</strain>
    </source>
</reference>
<proteinExistence type="predicted"/>